<organism evidence="1 2">
    <name type="scientific">Tanacetum coccineum</name>
    <dbReference type="NCBI Taxonomy" id="301880"/>
    <lineage>
        <taxon>Eukaryota</taxon>
        <taxon>Viridiplantae</taxon>
        <taxon>Streptophyta</taxon>
        <taxon>Embryophyta</taxon>
        <taxon>Tracheophyta</taxon>
        <taxon>Spermatophyta</taxon>
        <taxon>Magnoliopsida</taxon>
        <taxon>eudicotyledons</taxon>
        <taxon>Gunneridae</taxon>
        <taxon>Pentapetalae</taxon>
        <taxon>asterids</taxon>
        <taxon>campanulids</taxon>
        <taxon>Asterales</taxon>
        <taxon>Asteraceae</taxon>
        <taxon>Asteroideae</taxon>
        <taxon>Anthemideae</taxon>
        <taxon>Anthemidinae</taxon>
        <taxon>Tanacetum</taxon>
    </lineage>
</organism>
<dbReference type="PANTHER" id="PTHR10775:SF180">
    <property type="entry name" value="TRANSPOSON, EN_SPM-LIKE, TRANSPOSASE-ASSOCIATED DOMAIN PROTEIN-RELATED"/>
    <property type="match status" value="1"/>
</dbReference>
<evidence type="ECO:0000313" key="2">
    <source>
        <dbReference type="Proteomes" id="UP001151760"/>
    </source>
</evidence>
<reference evidence="1" key="1">
    <citation type="journal article" date="2022" name="Int. J. Mol. Sci.">
        <title>Draft Genome of Tanacetum Coccineum: Genomic Comparison of Closely Related Tanacetum-Family Plants.</title>
        <authorList>
            <person name="Yamashiro T."/>
            <person name="Shiraishi A."/>
            <person name="Nakayama K."/>
            <person name="Satake H."/>
        </authorList>
    </citation>
    <scope>NUCLEOTIDE SEQUENCE</scope>
</reference>
<reference evidence="1" key="2">
    <citation type="submission" date="2022-01" db="EMBL/GenBank/DDBJ databases">
        <authorList>
            <person name="Yamashiro T."/>
            <person name="Shiraishi A."/>
            <person name="Satake H."/>
            <person name="Nakayama K."/>
        </authorList>
    </citation>
    <scope>NUCLEOTIDE SEQUENCE</scope>
</reference>
<sequence>MKSAKYVTKEEAAEYEKEKEELRLSLKIIPNDDSKVDYEPLSKKFPIMNQLDWKLLRWKLYESCGVHTLFIDGTPMEINMLVEKKYPLIKELLEKMLNLRLEAEEESTMAFELIKFFKSLLEEYDSSIVSLRARPSQVVIEPTGLFLSQRLAAPVRDTGKAQSIKVKIHLTRDGFTRGYTCCDFHGEKRVVGSTSECNMDDDLPINNDRHDLNNMLDDLDVDVVQKEHAKYEKLFVAAEKALFGGCTKLTILSAVIKLFKIKASFGWSDISFTTLLEFLYKQMLPDDNALPISTYQAKKLMCPIDLEIERINACPNNCMLYRGDDKDLHACKYFSIIPRLERLYADANEAKLLRWHAEERQKDGKMRHVADSLQWRNIDNSFEEFGGDIRNIRLGLCSSGFNPFGNMSTSYSTYQVLLCNYNLPPWKMIYMGHRRSLLRNHPYRKKKELFDGTIECAELRPPLDEEAMFSRDLAYWEHLQVRHCLDIMHIKKNVCESLIYLLLNITGKTKDVVNVRHDMEDIGIRPELAAKVIPRKRGTYLPSASYTMSKIEKTMFCQCLHGIKVPSGYSANIKKLVSMKDLKLSGMK</sequence>
<gene>
    <name evidence="1" type="ORF">Tco_0748709</name>
</gene>
<dbReference type="EMBL" id="BQNB010010804">
    <property type="protein sequence ID" value="GJS82168.1"/>
    <property type="molecule type" value="Genomic_DNA"/>
</dbReference>
<keyword evidence="2" id="KW-1185">Reference proteome</keyword>
<dbReference type="Pfam" id="PF02992">
    <property type="entry name" value="Transposase_21"/>
    <property type="match status" value="1"/>
</dbReference>
<dbReference type="InterPro" id="IPR004242">
    <property type="entry name" value="Transposase_21"/>
</dbReference>
<protein>
    <submittedName>
        <fullName evidence="1">TNP-like transposable element</fullName>
    </submittedName>
</protein>
<comment type="caution">
    <text evidence="1">The sequence shown here is derived from an EMBL/GenBank/DDBJ whole genome shotgun (WGS) entry which is preliminary data.</text>
</comment>
<name>A0ABQ4YWF8_9ASTR</name>
<accession>A0ABQ4YWF8</accession>
<proteinExistence type="predicted"/>
<dbReference type="Proteomes" id="UP001151760">
    <property type="component" value="Unassembled WGS sequence"/>
</dbReference>
<dbReference type="PANTHER" id="PTHR10775">
    <property type="entry name" value="OS08G0208400 PROTEIN"/>
    <property type="match status" value="1"/>
</dbReference>
<evidence type="ECO:0000313" key="1">
    <source>
        <dbReference type="EMBL" id="GJS82168.1"/>
    </source>
</evidence>